<gene>
    <name evidence="2" type="ORF">TSPGSL018_3033</name>
</gene>
<dbReference type="AlphaFoldDB" id="A0A061SKJ5"/>
<name>A0A061SKJ5_9CHLO</name>
<feature type="non-terminal residue" evidence="2">
    <location>
        <position position="366"/>
    </location>
</feature>
<reference evidence="2" key="1">
    <citation type="submission" date="2014-05" db="EMBL/GenBank/DDBJ databases">
        <title>The transcriptome of the halophilic microalga Tetraselmis sp. GSL018 isolated from the Great Salt Lake, Utah.</title>
        <authorList>
            <person name="Jinkerson R.E."/>
            <person name="D'Adamo S."/>
            <person name="Posewitz M.C."/>
        </authorList>
    </citation>
    <scope>NUCLEOTIDE SEQUENCE</scope>
    <source>
        <strain evidence="2">GSL018</strain>
    </source>
</reference>
<feature type="region of interest" description="Disordered" evidence="1">
    <location>
        <begin position="25"/>
        <end position="47"/>
    </location>
</feature>
<evidence type="ECO:0000256" key="1">
    <source>
        <dbReference type="SAM" id="MobiDB-lite"/>
    </source>
</evidence>
<proteinExistence type="predicted"/>
<sequence>MRSSPTSSECLDTLSCSARRHTIRNDIKTLSPTSRGKGHGQGILRPPKHQLPRQEAVTCKKNFCCEIWKAKTISRISLQSRSSFQESSWWGKPRTLEWEQAVLTLSQSSSPELQLALRNPALGHVVRGCHPVANAYWCLSEEFIDDIRPFHPVSPGLSNHSSVARVNSANSVTRLPVSWNEVLRVANALEASRGDPQPLEVNVVATGSLRAALIADVPSLHRCLASALVDQSVDFRFVGQDSAEPVRLPELAPTTIQEGLSLSARRPKCLEVELQPGRVVCLRSTELCCWPKVWRFVQLVLSGEGEQLGAVDAAWSAALQRWTVTNRHRAVAALVASAPLSCSVQLPQRVSESASPSDSLWWGPPS</sequence>
<evidence type="ECO:0000313" key="2">
    <source>
        <dbReference type="EMBL" id="JAC83564.1"/>
    </source>
</evidence>
<protein>
    <submittedName>
        <fullName evidence="2">Uncharacterized protein</fullName>
    </submittedName>
</protein>
<accession>A0A061SKJ5</accession>
<organism evidence="2">
    <name type="scientific">Tetraselmis sp. GSL018</name>
    <dbReference type="NCBI Taxonomy" id="582737"/>
    <lineage>
        <taxon>Eukaryota</taxon>
        <taxon>Viridiplantae</taxon>
        <taxon>Chlorophyta</taxon>
        <taxon>core chlorophytes</taxon>
        <taxon>Chlorodendrophyceae</taxon>
        <taxon>Chlorodendrales</taxon>
        <taxon>Chlorodendraceae</taxon>
        <taxon>Tetraselmis</taxon>
    </lineage>
</organism>
<dbReference type="EMBL" id="GBEZ01001404">
    <property type="protein sequence ID" value="JAC83564.1"/>
    <property type="molecule type" value="Transcribed_RNA"/>
</dbReference>